<name>A0A3P3Y492_PLABS</name>
<protein>
    <submittedName>
        <fullName evidence="1">Uncharacterized protein</fullName>
    </submittedName>
</protein>
<dbReference type="InterPro" id="IPR028001">
    <property type="entry name" value="SAXO5"/>
</dbReference>
<keyword evidence="1" id="KW-0496">Mitochondrion</keyword>
<evidence type="ECO:0000313" key="2">
    <source>
        <dbReference type="Proteomes" id="UP000290189"/>
    </source>
</evidence>
<dbReference type="PANTHER" id="PTHR34828:SF1">
    <property type="entry name" value="TESTIS-EXPRESSED PROTEIN 45"/>
    <property type="match status" value="1"/>
</dbReference>
<dbReference type="AlphaFoldDB" id="A0A3P3Y492"/>
<sequence>MPAMSRASTAPASRSVHSRATDYALHPVFATRAESEALKARSGACHVDLRASQQVYRTTTTLGSTNYTNSDDMFRNADHQQLSAMHEAALAPVAPSSDMKRALYGSHIKLGDSGGTAKQWEAQTHESYRVPAGSSSKPTRVTAADQVSSVKFGSGMQPATMYQTTSASSFPARDIGAARQAQIGSRLSTTASSVKIGAGTEDRSWETSTAVNFGGFVRGGAPPPLCESTRLAFTMDHLKIGTEPDQGPEGWRSSIAEQYVDKSGAGENLAQARVTWAARRRALAASSVTLGRDRTFSATTTNKVGYPECAAGHTKTEGANPELWKSSVRMGDPTAGAVASTWKTAYDEEYTPKKVVDEAVISERMDFRSGIRIADGGQPGDDDHKWGTTTAAHFQPLGQSALDVLAEGSHEAQASKKGLLECHVHINDGSGSRSLPKSTTAEAYVPKSGTLSKDGFTVKYKGGSSVKLGSGGTEEWQRMNQCRLAPTGRTLPLTQYLQRSHWKVGGPDHIPDTYSTTSLGSYHYKQLPRNGR</sequence>
<dbReference type="PANTHER" id="PTHR34828">
    <property type="entry name" value="TESTIS-EXPRESSED PROTEIN 45"/>
    <property type="match status" value="1"/>
</dbReference>
<organism evidence="1 2">
    <name type="scientific">Plasmodiophora brassicae</name>
    <name type="common">Clubroot disease agent</name>
    <dbReference type="NCBI Taxonomy" id="37360"/>
    <lineage>
        <taxon>Eukaryota</taxon>
        <taxon>Sar</taxon>
        <taxon>Rhizaria</taxon>
        <taxon>Endomyxa</taxon>
        <taxon>Phytomyxea</taxon>
        <taxon>Plasmodiophorida</taxon>
        <taxon>Plasmodiophoridae</taxon>
        <taxon>Plasmodiophora</taxon>
    </lineage>
</organism>
<reference evidence="1 2" key="1">
    <citation type="submission" date="2018-03" db="EMBL/GenBank/DDBJ databases">
        <authorList>
            <person name="Fogelqvist J."/>
        </authorList>
    </citation>
    <scope>NUCLEOTIDE SEQUENCE [LARGE SCALE GENOMIC DNA]</scope>
</reference>
<dbReference type="Proteomes" id="UP000290189">
    <property type="component" value="Unassembled WGS sequence"/>
</dbReference>
<proteinExistence type="predicted"/>
<gene>
    <name evidence="1" type="ORF">PLBR_LOCUS2210</name>
</gene>
<accession>A0A3P3Y492</accession>
<evidence type="ECO:0000313" key="1">
    <source>
        <dbReference type="EMBL" id="SPQ94995.1"/>
    </source>
</evidence>
<dbReference type="EMBL" id="OVEO01000003">
    <property type="protein sequence ID" value="SPQ94995.1"/>
    <property type="molecule type" value="Genomic_DNA"/>
</dbReference>
<geneLocation type="mitochondrion" evidence="1"/>